<dbReference type="InterPro" id="IPR055357">
    <property type="entry name" value="LRR_At1g61320_AtMIF1"/>
</dbReference>
<proteinExistence type="predicted"/>
<organism evidence="4 5">
    <name type="scientific">Rhodamnia argentea</name>
    <dbReference type="NCBI Taxonomy" id="178133"/>
    <lineage>
        <taxon>Eukaryota</taxon>
        <taxon>Viridiplantae</taxon>
        <taxon>Streptophyta</taxon>
        <taxon>Embryophyta</taxon>
        <taxon>Tracheophyta</taxon>
        <taxon>Spermatophyta</taxon>
        <taxon>Magnoliopsida</taxon>
        <taxon>eudicotyledons</taxon>
        <taxon>Gunneridae</taxon>
        <taxon>Pentapetalae</taxon>
        <taxon>rosids</taxon>
        <taxon>malvids</taxon>
        <taxon>Myrtales</taxon>
        <taxon>Myrtaceae</taxon>
        <taxon>Myrtoideae</taxon>
        <taxon>Myrteae</taxon>
        <taxon>Australasian group</taxon>
        <taxon>Rhodamnia</taxon>
    </lineage>
</organism>
<sequence length="477" mass="54189">MAATSSVDRPNLTKRKRSPSPSQRSISPGDRISALPDDVIPIIFQSLPFEDVVKTSVLSKSWRSAWTTTTHLAFDEQFRDFFDFMSFVNSIRKRFTSPTVKRLHVTNLSYNEGVRSVLDSCLRFVKERHVEEICLSFCPFFLYWLPTSLFCSSSLVRLEVTSCRFSLDGTTVSWPRLKVLSVKNADLSDDVLKEILRGSPLLESLKLCGCSWLKNITIDATGLKELVLVGINYLSAQKIWAPHLLSLRVSGNLWPNSKFRLENVSSLVEAQLDLVFEADDTRILRDFVEELFEKLLGVRTITINGWCLQALYVLEMEEAPSLLSKCQNLILHAGVSQWDLPGIAYMLRSSQCLEKLDILLTGDGHLKLELDEQSEGYFDFDEEDFLWTRKGCFLKHLKRVEIAGLEAHSFGLKSLLALIGFILGNALALEKMTIKVDQRRRDRQECLQADVPSELLGVSQNILNYRRASRNAEVIII</sequence>
<keyword evidence="2" id="KW-1133">Transmembrane helix</keyword>
<feature type="transmembrane region" description="Helical" evidence="2">
    <location>
        <begin position="410"/>
        <end position="429"/>
    </location>
</feature>
<dbReference type="SMART" id="SM00579">
    <property type="entry name" value="FBD"/>
    <property type="match status" value="1"/>
</dbReference>
<evidence type="ECO:0000256" key="1">
    <source>
        <dbReference type="SAM" id="MobiDB-lite"/>
    </source>
</evidence>
<evidence type="ECO:0000313" key="5">
    <source>
        <dbReference type="RefSeq" id="XP_048141152.1"/>
    </source>
</evidence>
<dbReference type="InterPro" id="IPR001810">
    <property type="entry name" value="F-box_dom"/>
</dbReference>
<feature type="domain" description="F-box" evidence="3">
    <location>
        <begin position="29"/>
        <end position="81"/>
    </location>
</feature>
<dbReference type="PROSITE" id="PS50181">
    <property type="entry name" value="FBOX"/>
    <property type="match status" value="1"/>
</dbReference>
<keyword evidence="2" id="KW-0812">Transmembrane</keyword>
<keyword evidence="4" id="KW-1185">Reference proteome</keyword>
<dbReference type="InterPro" id="IPR006566">
    <property type="entry name" value="FBD"/>
</dbReference>
<evidence type="ECO:0000313" key="4">
    <source>
        <dbReference type="Proteomes" id="UP000827889"/>
    </source>
</evidence>
<dbReference type="RefSeq" id="XP_048141152.1">
    <property type="nucleotide sequence ID" value="XM_048285195.1"/>
</dbReference>
<dbReference type="Pfam" id="PF23622">
    <property type="entry name" value="LRR_At1g61320_AtMIF1"/>
    <property type="match status" value="1"/>
</dbReference>
<dbReference type="SUPFAM" id="SSF81383">
    <property type="entry name" value="F-box domain"/>
    <property type="match status" value="1"/>
</dbReference>
<name>A0ABM3HX29_9MYRT</name>
<accession>A0ABM3HX29</accession>
<evidence type="ECO:0000256" key="2">
    <source>
        <dbReference type="SAM" id="Phobius"/>
    </source>
</evidence>
<dbReference type="SMART" id="SM00256">
    <property type="entry name" value="FBOX"/>
    <property type="match status" value="2"/>
</dbReference>
<dbReference type="PANTHER" id="PTHR31900">
    <property type="entry name" value="F-BOX/RNI SUPERFAMILY PROTEIN-RELATED"/>
    <property type="match status" value="1"/>
</dbReference>
<evidence type="ECO:0000259" key="3">
    <source>
        <dbReference type="PROSITE" id="PS50181"/>
    </source>
</evidence>
<dbReference type="Pfam" id="PF00646">
    <property type="entry name" value="F-box"/>
    <property type="match status" value="1"/>
</dbReference>
<dbReference type="InterPro" id="IPR050232">
    <property type="entry name" value="FBL13/AtMIF1-like"/>
</dbReference>
<dbReference type="InterPro" id="IPR032675">
    <property type="entry name" value="LRR_dom_sf"/>
</dbReference>
<dbReference type="InterPro" id="IPR036047">
    <property type="entry name" value="F-box-like_dom_sf"/>
</dbReference>
<gene>
    <name evidence="5" type="primary">LOC115726033</name>
</gene>
<feature type="region of interest" description="Disordered" evidence="1">
    <location>
        <begin position="1"/>
        <end position="31"/>
    </location>
</feature>
<dbReference type="Gene3D" id="3.80.10.10">
    <property type="entry name" value="Ribonuclease Inhibitor"/>
    <property type="match status" value="1"/>
</dbReference>
<dbReference type="Proteomes" id="UP000827889">
    <property type="component" value="Chromosome 9"/>
</dbReference>
<protein>
    <submittedName>
        <fullName evidence="5">F-box protein At1g49610</fullName>
    </submittedName>
</protein>
<dbReference type="SUPFAM" id="SSF52047">
    <property type="entry name" value="RNI-like"/>
    <property type="match status" value="1"/>
</dbReference>
<feature type="compositionally biased region" description="Low complexity" evidence="1">
    <location>
        <begin position="19"/>
        <end position="28"/>
    </location>
</feature>
<dbReference type="PANTHER" id="PTHR31900:SF32">
    <property type="entry name" value="F-BOX_RNI_FBD-LIKE DOMAIN PROTEIN"/>
    <property type="match status" value="1"/>
</dbReference>
<dbReference type="GeneID" id="115726033"/>
<reference evidence="5" key="1">
    <citation type="submission" date="2025-08" db="UniProtKB">
        <authorList>
            <consortium name="RefSeq"/>
        </authorList>
    </citation>
    <scope>IDENTIFICATION</scope>
    <source>
        <tissue evidence="5">Leaf</tissue>
    </source>
</reference>
<keyword evidence="2" id="KW-0472">Membrane</keyword>